<comment type="cofactor">
    <cofactor evidence="1">
        <name>Zn(2+)</name>
        <dbReference type="ChEBI" id="CHEBI:29105"/>
    </cofactor>
</comment>
<evidence type="ECO:0000256" key="7">
    <source>
        <dbReference type="ARBA" id="ARBA00022737"/>
    </source>
</evidence>
<evidence type="ECO:0000259" key="12">
    <source>
        <dbReference type="PROSITE" id="PS50076"/>
    </source>
</evidence>
<evidence type="ECO:0000256" key="5">
    <source>
        <dbReference type="ARBA" id="ARBA00022705"/>
    </source>
</evidence>
<accession>A0A0F9JK94</accession>
<dbReference type="InterPro" id="IPR012724">
    <property type="entry name" value="DnaJ"/>
</dbReference>
<dbReference type="InterPro" id="IPR036869">
    <property type="entry name" value="J_dom_sf"/>
</dbReference>
<dbReference type="PROSITE" id="PS50076">
    <property type="entry name" value="DNAJ_2"/>
    <property type="match status" value="1"/>
</dbReference>
<keyword evidence="5" id="KW-0235">DNA replication</keyword>
<dbReference type="CDD" id="cd06257">
    <property type="entry name" value="DnaJ"/>
    <property type="match status" value="1"/>
</dbReference>
<keyword evidence="9" id="KW-0862">Zinc</keyword>
<dbReference type="PROSITE" id="PS51188">
    <property type="entry name" value="ZF_CR"/>
    <property type="match status" value="1"/>
</dbReference>
<dbReference type="PRINTS" id="PR00625">
    <property type="entry name" value="JDOMAIN"/>
</dbReference>
<dbReference type="FunFam" id="2.10.230.10:FF:000002">
    <property type="entry name" value="Molecular chaperone DnaJ"/>
    <property type="match status" value="1"/>
</dbReference>
<dbReference type="HAMAP" id="MF_01152">
    <property type="entry name" value="DnaJ"/>
    <property type="match status" value="1"/>
</dbReference>
<evidence type="ECO:0000256" key="6">
    <source>
        <dbReference type="ARBA" id="ARBA00022723"/>
    </source>
</evidence>
<dbReference type="InterPro" id="IPR008971">
    <property type="entry name" value="HSP40/DnaJ_pept-bd"/>
</dbReference>
<evidence type="ECO:0000313" key="14">
    <source>
        <dbReference type="EMBL" id="KKM70053.1"/>
    </source>
</evidence>
<keyword evidence="7" id="KW-0677">Repeat</keyword>
<dbReference type="GO" id="GO:0009408">
    <property type="term" value="P:response to heat"/>
    <property type="evidence" value="ECO:0007669"/>
    <property type="project" value="InterPro"/>
</dbReference>
<evidence type="ECO:0000256" key="8">
    <source>
        <dbReference type="ARBA" id="ARBA00022771"/>
    </source>
</evidence>
<keyword evidence="6" id="KW-0479">Metal-binding</keyword>
<dbReference type="SUPFAM" id="SSF49493">
    <property type="entry name" value="HSP40/DnaJ peptide-binding domain"/>
    <property type="match status" value="2"/>
</dbReference>
<gene>
    <name evidence="14" type="ORF">LCGC14_1444630</name>
</gene>
<evidence type="ECO:0000259" key="13">
    <source>
        <dbReference type="PROSITE" id="PS51188"/>
    </source>
</evidence>
<dbReference type="PANTHER" id="PTHR43096:SF48">
    <property type="entry name" value="CHAPERONE PROTEIN DNAJ"/>
    <property type="match status" value="1"/>
</dbReference>
<evidence type="ECO:0000256" key="2">
    <source>
        <dbReference type="ARBA" id="ARBA00004496"/>
    </source>
</evidence>
<dbReference type="Pfam" id="PF00684">
    <property type="entry name" value="DnaJ_CXXCXGXG"/>
    <property type="match status" value="1"/>
</dbReference>
<dbReference type="SMART" id="SM00271">
    <property type="entry name" value="DnaJ"/>
    <property type="match status" value="1"/>
</dbReference>
<dbReference type="GO" id="GO:0031072">
    <property type="term" value="F:heat shock protein binding"/>
    <property type="evidence" value="ECO:0007669"/>
    <property type="project" value="InterPro"/>
</dbReference>
<dbReference type="GO" id="GO:0005524">
    <property type="term" value="F:ATP binding"/>
    <property type="evidence" value="ECO:0007669"/>
    <property type="project" value="InterPro"/>
</dbReference>
<dbReference type="Gene3D" id="1.10.287.110">
    <property type="entry name" value="DnaJ domain"/>
    <property type="match status" value="1"/>
</dbReference>
<dbReference type="NCBIfam" id="TIGR02349">
    <property type="entry name" value="DnaJ_bact"/>
    <property type="match status" value="1"/>
</dbReference>
<evidence type="ECO:0000256" key="10">
    <source>
        <dbReference type="ARBA" id="ARBA00023016"/>
    </source>
</evidence>
<name>A0A0F9JK94_9ZZZZ</name>
<dbReference type="CDD" id="cd10747">
    <property type="entry name" value="DnaJ_C"/>
    <property type="match status" value="1"/>
</dbReference>
<comment type="caution">
    <text evidence="14">The sequence shown here is derived from an EMBL/GenBank/DDBJ whole genome shotgun (WGS) entry which is preliminary data.</text>
</comment>
<dbReference type="Pfam" id="PF00226">
    <property type="entry name" value="DnaJ"/>
    <property type="match status" value="1"/>
</dbReference>
<dbReference type="AlphaFoldDB" id="A0A0F9JK94"/>
<dbReference type="InterPro" id="IPR001305">
    <property type="entry name" value="HSP_DnaJ_Cys-rich_dom"/>
</dbReference>
<evidence type="ECO:0000256" key="1">
    <source>
        <dbReference type="ARBA" id="ARBA00001947"/>
    </source>
</evidence>
<dbReference type="Gene3D" id="2.60.260.20">
    <property type="entry name" value="Urease metallochaperone UreE, N-terminal domain"/>
    <property type="match status" value="2"/>
</dbReference>
<evidence type="ECO:0000256" key="3">
    <source>
        <dbReference type="ARBA" id="ARBA00011738"/>
    </source>
</evidence>
<evidence type="ECO:0000256" key="4">
    <source>
        <dbReference type="ARBA" id="ARBA00022490"/>
    </source>
</evidence>
<dbReference type="InterPro" id="IPR002939">
    <property type="entry name" value="DnaJ_C"/>
</dbReference>
<dbReference type="FunFam" id="1.10.287.110:FF:000034">
    <property type="entry name" value="Chaperone protein DnaJ"/>
    <property type="match status" value="1"/>
</dbReference>
<dbReference type="FunFam" id="2.60.260.20:FF:000004">
    <property type="entry name" value="Molecular chaperone DnaJ"/>
    <property type="match status" value="1"/>
</dbReference>
<dbReference type="EMBL" id="LAZR01009888">
    <property type="protein sequence ID" value="KKM70053.1"/>
    <property type="molecule type" value="Genomic_DNA"/>
</dbReference>
<keyword evidence="11" id="KW-0143">Chaperone</keyword>
<comment type="subunit">
    <text evidence="3">Homodimer.</text>
</comment>
<evidence type="ECO:0000256" key="11">
    <source>
        <dbReference type="ARBA" id="ARBA00023186"/>
    </source>
</evidence>
<dbReference type="InterPro" id="IPR018253">
    <property type="entry name" value="DnaJ_domain_CS"/>
</dbReference>
<evidence type="ECO:0008006" key="15">
    <source>
        <dbReference type="Google" id="ProtNLM"/>
    </source>
</evidence>
<dbReference type="Pfam" id="PF01556">
    <property type="entry name" value="DnaJ_C"/>
    <property type="match status" value="1"/>
</dbReference>
<dbReference type="GO" id="GO:0008270">
    <property type="term" value="F:zinc ion binding"/>
    <property type="evidence" value="ECO:0007669"/>
    <property type="project" value="UniProtKB-KW"/>
</dbReference>
<sequence length="377" mass="42474">MTKKDFYESLGLAQNSTQEEIKKAYRQMALKYHPDRNPDDKVSEDKFKEVAEAYSVLIDPEKRSTYDRFGHDGLRAEGFSSFSGFNSSIFEDFEDILGNFFGFSFGDLFGNQQRASAHYPQRGRDLALDLEVSLEEVAFGAEKEIKLDRVELCSVCQGSRLQPGTQKSICRYCQGKGQVRYQQGFFAISRTCSHCHGLGEIITTPCRECGGSGKMREKKELKVKIPHGINNGMRLRLEREGEAGDREAPRGDLYVAVHVKKHEIFQRKENNLLCQLTISFTQAALGTTVEIPTLEDNEVLKIPAGTQPGEVFRLKGKGIKPLGGYRKGDLFVKVSVKIPKKLTKEQKTLLQQYAESTGEDLKTVYQGIINKVKNIIH</sequence>
<dbReference type="GO" id="GO:0005737">
    <property type="term" value="C:cytoplasm"/>
    <property type="evidence" value="ECO:0007669"/>
    <property type="project" value="UniProtKB-SubCell"/>
</dbReference>
<dbReference type="Gene3D" id="2.10.230.10">
    <property type="entry name" value="Heat shock protein DnaJ, cysteine-rich domain"/>
    <property type="match status" value="1"/>
</dbReference>
<evidence type="ECO:0000256" key="9">
    <source>
        <dbReference type="ARBA" id="ARBA00022833"/>
    </source>
</evidence>
<dbReference type="SUPFAM" id="SSF57938">
    <property type="entry name" value="DnaJ/Hsp40 cysteine-rich domain"/>
    <property type="match status" value="1"/>
</dbReference>
<keyword evidence="10" id="KW-0346">Stress response</keyword>
<dbReference type="NCBIfam" id="NF008035">
    <property type="entry name" value="PRK10767.1"/>
    <property type="match status" value="1"/>
</dbReference>
<keyword evidence="8" id="KW-0863">Zinc-finger</keyword>
<protein>
    <recommendedName>
        <fullName evidence="15">J domain-containing protein</fullName>
    </recommendedName>
</protein>
<dbReference type="InterPro" id="IPR036410">
    <property type="entry name" value="HSP_DnaJ_Cys-rich_dom_sf"/>
</dbReference>
<feature type="domain" description="CR-type" evidence="13">
    <location>
        <begin position="140"/>
        <end position="218"/>
    </location>
</feature>
<reference evidence="14" key="1">
    <citation type="journal article" date="2015" name="Nature">
        <title>Complex archaea that bridge the gap between prokaryotes and eukaryotes.</title>
        <authorList>
            <person name="Spang A."/>
            <person name="Saw J.H."/>
            <person name="Jorgensen S.L."/>
            <person name="Zaremba-Niedzwiedzka K."/>
            <person name="Martijn J."/>
            <person name="Lind A.E."/>
            <person name="van Eijk R."/>
            <person name="Schleper C."/>
            <person name="Guy L."/>
            <person name="Ettema T.J."/>
        </authorList>
    </citation>
    <scope>NUCLEOTIDE SEQUENCE</scope>
</reference>
<dbReference type="SUPFAM" id="SSF46565">
    <property type="entry name" value="Chaperone J-domain"/>
    <property type="match status" value="1"/>
</dbReference>
<proteinExistence type="inferred from homology"/>
<comment type="subcellular location">
    <subcellularLocation>
        <location evidence="2">Cytoplasm</location>
    </subcellularLocation>
</comment>
<dbReference type="InterPro" id="IPR001623">
    <property type="entry name" value="DnaJ_domain"/>
</dbReference>
<dbReference type="PROSITE" id="PS00636">
    <property type="entry name" value="DNAJ_1"/>
    <property type="match status" value="1"/>
</dbReference>
<feature type="domain" description="J" evidence="12">
    <location>
        <begin position="5"/>
        <end position="70"/>
    </location>
</feature>
<dbReference type="CDD" id="cd10719">
    <property type="entry name" value="DnaJ_zf"/>
    <property type="match status" value="1"/>
</dbReference>
<organism evidence="14">
    <name type="scientific">marine sediment metagenome</name>
    <dbReference type="NCBI Taxonomy" id="412755"/>
    <lineage>
        <taxon>unclassified sequences</taxon>
        <taxon>metagenomes</taxon>
        <taxon>ecological metagenomes</taxon>
    </lineage>
</organism>
<dbReference type="PANTHER" id="PTHR43096">
    <property type="entry name" value="DNAJ HOMOLOG 1, MITOCHONDRIAL-RELATED"/>
    <property type="match status" value="1"/>
</dbReference>
<dbReference type="GO" id="GO:0051082">
    <property type="term" value="F:unfolded protein binding"/>
    <property type="evidence" value="ECO:0007669"/>
    <property type="project" value="InterPro"/>
</dbReference>
<dbReference type="GO" id="GO:0042026">
    <property type="term" value="P:protein refolding"/>
    <property type="evidence" value="ECO:0007669"/>
    <property type="project" value="TreeGrafter"/>
</dbReference>
<keyword evidence="4" id="KW-0963">Cytoplasm</keyword>
<dbReference type="GO" id="GO:0006260">
    <property type="term" value="P:DNA replication"/>
    <property type="evidence" value="ECO:0007669"/>
    <property type="project" value="UniProtKB-KW"/>
</dbReference>